<feature type="transmembrane region" description="Helical" evidence="1">
    <location>
        <begin position="29"/>
        <end position="50"/>
    </location>
</feature>
<evidence type="ECO:0000256" key="1">
    <source>
        <dbReference type="SAM" id="Phobius"/>
    </source>
</evidence>
<protein>
    <recommendedName>
        <fullName evidence="4">Outer membrane protein beta-barrel domain-containing protein</fullName>
    </recommendedName>
</protein>
<name>A0A142EM74_9BACT</name>
<dbReference type="AlphaFoldDB" id="A0A142EM74"/>
<sequence length="258" mass="29086">MGITLGIFVAEPEVPVDFLNQDRGKMKALAPWIFFILFLYSTSISAQNFYRERNSRDHIVTIGLGPSFAYLDNGGQYRSMNFAIKPAFSLALTKKLTSMIELRTTTGIQWISSGGNPSVAVTDQWYFANASFTAKGPAYYFDMMPSFYLIPFQNHMYRTKVNLYGGVGLGVMQVATEQTKSFSLEEKPLKSNITTGYVPVRAGLSLRLGPYSDISGEGTMLWTFSDNLDGSVGFNRWGDHLFQAQIVYRRFFIPKERE</sequence>
<evidence type="ECO:0000313" key="3">
    <source>
        <dbReference type="Proteomes" id="UP000073816"/>
    </source>
</evidence>
<proteinExistence type="predicted"/>
<reference evidence="3" key="1">
    <citation type="submission" date="2015-09" db="EMBL/GenBank/DDBJ databases">
        <title>Complete sequence of Algoriphagus sp. M8-2.</title>
        <authorList>
            <person name="Shintani M."/>
        </authorList>
    </citation>
    <scope>NUCLEOTIDE SEQUENCE [LARGE SCALE GENOMIC DNA]</scope>
    <source>
        <strain evidence="3">M8-2</strain>
    </source>
</reference>
<dbReference type="Proteomes" id="UP000073816">
    <property type="component" value="Chromosome"/>
</dbReference>
<keyword evidence="1" id="KW-1133">Transmembrane helix</keyword>
<reference evidence="2 3" key="2">
    <citation type="journal article" date="2016" name="Genome Announc.">
        <title>Complete Genome Sequence of Algoriphagus sp. Strain M8-2, Isolated from a Brackish Lake.</title>
        <authorList>
            <person name="Muraguchi Y."/>
            <person name="Kushimoto K."/>
            <person name="Ohtsubo Y."/>
            <person name="Suzuki T."/>
            <person name="Dohra H."/>
            <person name="Kimbara K."/>
            <person name="Shintani M."/>
        </authorList>
    </citation>
    <scope>NUCLEOTIDE SEQUENCE [LARGE SCALE GENOMIC DNA]</scope>
    <source>
        <strain evidence="2 3">M8-2</strain>
    </source>
</reference>
<gene>
    <name evidence="2" type="ORF">AO498_07360</name>
</gene>
<keyword evidence="1" id="KW-0812">Transmembrane</keyword>
<dbReference type="EMBL" id="CP012836">
    <property type="protein sequence ID" value="AMQ56229.1"/>
    <property type="molecule type" value="Genomic_DNA"/>
</dbReference>
<keyword evidence="1" id="KW-0472">Membrane</keyword>
<dbReference type="KEGG" id="alm:AO498_07360"/>
<dbReference type="PATRIC" id="fig|1727163.4.peg.1529"/>
<evidence type="ECO:0008006" key="4">
    <source>
        <dbReference type="Google" id="ProtNLM"/>
    </source>
</evidence>
<keyword evidence="3" id="KW-1185">Reference proteome</keyword>
<evidence type="ECO:0000313" key="2">
    <source>
        <dbReference type="EMBL" id="AMQ56229.1"/>
    </source>
</evidence>
<accession>A0A142EM74</accession>
<dbReference type="STRING" id="1727163.AO498_07360"/>
<organism evidence="2 3">
    <name type="scientific">Algoriphagus sanaruensis</name>
    <dbReference type="NCBI Taxonomy" id="1727163"/>
    <lineage>
        <taxon>Bacteria</taxon>
        <taxon>Pseudomonadati</taxon>
        <taxon>Bacteroidota</taxon>
        <taxon>Cytophagia</taxon>
        <taxon>Cytophagales</taxon>
        <taxon>Cyclobacteriaceae</taxon>
        <taxon>Algoriphagus</taxon>
    </lineage>
</organism>